<feature type="binding site" evidence="6">
    <location>
        <position position="237"/>
    </location>
    <ligand>
        <name>Zn(2+)</name>
        <dbReference type="ChEBI" id="CHEBI:29105"/>
        <label>2</label>
    </ligand>
</feature>
<dbReference type="PROSITE" id="PS00483">
    <property type="entry name" value="DIHYDROOROTASE_2"/>
    <property type="match status" value="1"/>
</dbReference>
<reference evidence="8 9" key="1">
    <citation type="submission" date="2024-08" db="EMBL/GenBank/DDBJ databases">
        <title>Whole-genome sequencing of halo(alkali)philic microorganisms from hypersaline lakes.</title>
        <authorList>
            <person name="Sorokin D.Y."/>
            <person name="Merkel A.Y."/>
            <person name="Messina E."/>
            <person name="Yakimov M."/>
        </authorList>
    </citation>
    <scope>NUCLEOTIDE SEQUENCE [LARGE SCALE GENOMIC DNA]</scope>
    <source>
        <strain evidence="8 9">AB-hyl4</strain>
    </source>
</reference>
<comment type="caution">
    <text evidence="8">The sequence shown here is derived from an EMBL/GenBank/DDBJ whole genome shotgun (WGS) entry which is preliminary data.</text>
</comment>
<evidence type="ECO:0000256" key="1">
    <source>
        <dbReference type="ARBA" id="ARBA00002368"/>
    </source>
</evidence>
<dbReference type="InterPro" id="IPR004722">
    <property type="entry name" value="DHOase"/>
</dbReference>
<feature type="binding site" evidence="6">
    <location>
        <position position="98"/>
    </location>
    <ligand>
        <name>substrate</name>
    </ligand>
</feature>
<keyword evidence="3 6" id="KW-0479">Metal-binding</keyword>
<comment type="pathway">
    <text evidence="6">Pyrimidine metabolism; UMP biosynthesis via de novo pathway; (S)-dihydroorotate from bicarbonate: step 3/3.</text>
</comment>
<feature type="binding site" evidence="6">
    <location>
        <position position="286"/>
    </location>
    <ligand>
        <name>substrate</name>
    </ligand>
</feature>
<feature type="binding site" evidence="6">
    <location>
        <position position="64"/>
    </location>
    <ligand>
        <name>Zn(2+)</name>
        <dbReference type="ChEBI" id="CHEBI:29105"/>
        <label>1</label>
    </ligand>
</feature>
<proteinExistence type="inferred from homology"/>
<dbReference type="RefSeq" id="WP_425346701.1">
    <property type="nucleotide sequence ID" value="NZ_JBGUBD010000012.1"/>
</dbReference>
<feature type="binding site" evidence="6">
    <location>
        <position position="183"/>
    </location>
    <ligand>
        <name>Zn(2+)</name>
        <dbReference type="ChEBI" id="CHEBI:29105"/>
        <label>2</label>
    </ligand>
</feature>
<evidence type="ECO:0000259" key="7">
    <source>
        <dbReference type="Pfam" id="PF12890"/>
    </source>
</evidence>
<feature type="binding site" evidence="6">
    <location>
        <position position="317"/>
    </location>
    <ligand>
        <name>substrate</name>
    </ligand>
</feature>
<feature type="binding site" evidence="6">
    <location>
        <begin position="66"/>
        <end position="68"/>
    </location>
    <ligand>
        <name>substrate</name>
    </ligand>
</feature>
<keyword evidence="6" id="KW-0862">Zinc</keyword>
<dbReference type="NCBIfam" id="TIGR00857">
    <property type="entry name" value="pyrC_multi"/>
    <property type="match status" value="1"/>
</dbReference>
<organism evidence="8 9">
    <name type="scientific">Natronomicrosphaera hydrolytica</name>
    <dbReference type="NCBI Taxonomy" id="3242702"/>
    <lineage>
        <taxon>Bacteria</taxon>
        <taxon>Pseudomonadati</taxon>
        <taxon>Planctomycetota</taxon>
        <taxon>Phycisphaerae</taxon>
        <taxon>Phycisphaerales</taxon>
        <taxon>Phycisphaeraceae</taxon>
        <taxon>Natronomicrosphaera</taxon>
    </lineage>
</organism>
<evidence type="ECO:0000256" key="2">
    <source>
        <dbReference type="ARBA" id="ARBA00010286"/>
    </source>
</evidence>
<dbReference type="PROSITE" id="PS00482">
    <property type="entry name" value="DIHYDROOROTASE_1"/>
    <property type="match status" value="1"/>
</dbReference>
<comment type="catalytic activity">
    <reaction evidence="6">
        <text>(S)-dihydroorotate + H2O = N-carbamoyl-L-aspartate + H(+)</text>
        <dbReference type="Rhea" id="RHEA:24296"/>
        <dbReference type="ChEBI" id="CHEBI:15377"/>
        <dbReference type="ChEBI" id="CHEBI:15378"/>
        <dbReference type="ChEBI" id="CHEBI:30864"/>
        <dbReference type="ChEBI" id="CHEBI:32814"/>
        <dbReference type="EC" id="3.5.2.3"/>
    </reaction>
</comment>
<evidence type="ECO:0000256" key="4">
    <source>
        <dbReference type="ARBA" id="ARBA00022801"/>
    </source>
</evidence>
<dbReference type="CDD" id="cd01317">
    <property type="entry name" value="DHOase_IIa"/>
    <property type="match status" value="1"/>
</dbReference>
<dbReference type="GO" id="GO:0004151">
    <property type="term" value="F:dihydroorotase activity"/>
    <property type="evidence" value="ECO:0007669"/>
    <property type="project" value="UniProtKB-EC"/>
</dbReference>
<dbReference type="InterPro" id="IPR011059">
    <property type="entry name" value="Metal-dep_hydrolase_composite"/>
</dbReference>
<dbReference type="PANTHER" id="PTHR43668:SF2">
    <property type="entry name" value="ALLANTOINASE"/>
    <property type="match status" value="1"/>
</dbReference>
<evidence type="ECO:0000313" key="9">
    <source>
        <dbReference type="Proteomes" id="UP001575105"/>
    </source>
</evidence>
<accession>A0ABV4U833</accession>
<feature type="domain" description="Dihydroorotase catalytic" evidence="7">
    <location>
        <begin position="55"/>
        <end position="240"/>
    </location>
</feature>
<dbReference type="InterPro" id="IPR050138">
    <property type="entry name" value="DHOase/Allantoinase_Hydrolase"/>
</dbReference>
<dbReference type="InterPro" id="IPR002195">
    <property type="entry name" value="Dihydroorotase_CS"/>
</dbReference>
<dbReference type="PANTHER" id="PTHR43668">
    <property type="entry name" value="ALLANTOINASE"/>
    <property type="match status" value="1"/>
</dbReference>
<evidence type="ECO:0000313" key="8">
    <source>
        <dbReference type="EMBL" id="MFA9479775.1"/>
    </source>
</evidence>
<comment type="caution">
    <text evidence="6">Lacks conserved residue(s) required for the propagation of feature annotation.</text>
</comment>
<dbReference type="SUPFAM" id="SSF51556">
    <property type="entry name" value="Metallo-dependent hydrolases"/>
    <property type="match status" value="1"/>
</dbReference>
<protein>
    <recommendedName>
        <fullName evidence="6">Dihydroorotase</fullName>
        <shortName evidence="6">DHOase</shortName>
        <ecNumber evidence="6">3.5.2.3</ecNumber>
    </recommendedName>
</protein>
<dbReference type="InterPro" id="IPR032466">
    <property type="entry name" value="Metal_Hydrolase"/>
</dbReference>
<dbReference type="InterPro" id="IPR024403">
    <property type="entry name" value="DHOase_cat"/>
</dbReference>
<feature type="binding site" evidence="6">
    <location>
        <position position="156"/>
    </location>
    <ligand>
        <name>Zn(2+)</name>
        <dbReference type="ChEBI" id="CHEBI:29105"/>
        <label>2</label>
    </ligand>
</feature>
<comment type="function">
    <text evidence="1 6">Catalyzes the reversible cyclization of carbamoyl aspartate to dihydroorotate.</text>
</comment>
<dbReference type="SUPFAM" id="SSF51338">
    <property type="entry name" value="Composite domain of metallo-dependent hydrolases"/>
    <property type="match status" value="1"/>
</dbReference>
<keyword evidence="5 6" id="KW-0665">Pyrimidine biosynthesis</keyword>
<evidence type="ECO:0000256" key="5">
    <source>
        <dbReference type="ARBA" id="ARBA00022975"/>
    </source>
</evidence>
<dbReference type="Proteomes" id="UP001575105">
    <property type="component" value="Unassembled WGS sequence"/>
</dbReference>
<comment type="cofactor">
    <cofactor evidence="6">
        <name>Zn(2+)</name>
        <dbReference type="ChEBI" id="CHEBI:29105"/>
    </cofactor>
    <text evidence="6">Binds 2 Zn(2+) ions per subunit.</text>
</comment>
<evidence type="ECO:0000256" key="6">
    <source>
        <dbReference type="HAMAP-Rule" id="MF_00220"/>
    </source>
</evidence>
<dbReference type="HAMAP" id="MF_00220_B">
    <property type="entry name" value="PyrC_classI_B"/>
    <property type="match status" value="1"/>
</dbReference>
<keyword evidence="9" id="KW-1185">Reference proteome</keyword>
<dbReference type="EMBL" id="JBGUBD010000012">
    <property type="protein sequence ID" value="MFA9479775.1"/>
    <property type="molecule type" value="Genomic_DNA"/>
</dbReference>
<comment type="similarity">
    <text evidence="2 6">Belongs to the metallo-dependent hydrolases superfamily. DHOase family. Class I DHOase subfamily.</text>
</comment>
<evidence type="ECO:0000256" key="3">
    <source>
        <dbReference type="ARBA" id="ARBA00022723"/>
    </source>
</evidence>
<sequence>MARLTITNGRVIDPANDVDEVTDLVLEGGKVAKIGKVTKPDTSDGGRVFDASGCIVCPGLIDVHVHFREPGQEHKETIATGSAAAVAGGFTSVCCMPNTEPTLDDDSRIEYVYRQAQRANLANVFPVGAVTKGRKGEELAEIGLMAKAGAVGFSDDGVAVANASVMQKALSYIGMTGKVFMQHCEDPQLGGGAMNAGAIATRLGLPGWPRVAEELIIERDILLNKHQNFSARYHVQHLSSGGSVELIRQARADLFGQAAITAEVSPHHLLLTDESCESYDTNFKMNPPLRAKRDIEALLEGVADGTITVLATDHAPHTMEEKELEFAAAPYGIIGLEPALALYVKALIETETIGWPQLIAMMTVNSARLCELEGKGTLTATAGSQADADVTIIDPKQQWTVDVNAFASKARNCPFDGWQLTALPIATIVGGEVKLARDPSRLKGAGEPVASTPSRLVEGLV</sequence>
<dbReference type="Pfam" id="PF12890">
    <property type="entry name" value="DHOase"/>
    <property type="match status" value="1"/>
</dbReference>
<feature type="binding site" evidence="6">
    <location>
        <position position="156"/>
    </location>
    <ligand>
        <name>Zn(2+)</name>
        <dbReference type="ChEBI" id="CHEBI:29105"/>
        <label>1</label>
    </ligand>
</feature>
<dbReference type="Gene3D" id="2.30.40.10">
    <property type="entry name" value="Urease, subunit C, domain 1"/>
    <property type="match status" value="1"/>
</dbReference>
<feature type="binding site" evidence="6">
    <location>
        <position position="66"/>
    </location>
    <ligand>
        <name>Zn(2+)</name>
        <dbReference type="ChEBI" id="CHEBI:29105"/>
        <label>1</label>
    </ligand>
</feature>
<dbReference type="Gene3D" id="3.20.20.140">
    <property type="entry name" value="Metal-dependent hydrolases"/>
    <property type="match status" value="1"/>
</dbReference>
<name>A0ABV4U833_9BACT</name>
<gene>
    <name evidence="6" type="primary">pyrC</name>
    <name evidence="8" type="ORF">ACERK3_15925</name>
</gene>
<feature type="active site" evidence="6">
    <location>
        <position position="313"/>
    </location>
</feature>
<dbReference type="EC" id="3.5.2.3" evidence="6"/>
<keyword evidence="4 6" id="KW-0378">Hydrolase</keyword>
<feature type="binding site" evidence="6">
    <location>
        <position position="313"/>
    </location>
    <ligand>
        <name>Zn(2+)</name>
        <dbReference type="ChEBI" id="CHEBI:29105"/>
        <label>1</label>
    </ligand>
</feature>